<evidence type="ECO:0000313" key="6">
    <source>
        <dbReference type="EMBL" id="NEU68319.1"/>
    </source>
</evidence>
<keyword evidence="2 6" id="KW-0645">Protease</keyword>
<proteinExistence type="predicted"/>
<dbReference type="RefSeq" id="WP_164040046.1">
    <property type="nucleotide sequence ID" value="NZ_JAAGNZ010000001.1"/>
</dbReference>
<protein>
    <submittedName>
        <fullName evidence="6">HK97 family phage prohead protease</fullName>
    </submittedName>
</protein>
<accession>A0A6M0IJ72</accession>
<evidence type="ECO:0000313" key="7">
    <source>
        <dbReference type="Proteomes" id="UP000477386"/>
    </source>
</evidence>
<dbReference type="NCBIfam" id="TIGR01543">
    <property type="entry name" value="proheadase_HK97"/>
    <property type="match status" value="1"/>
</dbReference>
<dbReference type="Pfam" id="PF04586">
    <property type="entry name" value="Peptidase_S78"/>
    <property type="match status" value="1"/>
</dbReference>
<dbReference type="EMBL" id="JAAGNZ010000001">
    <property type="protein sequence ID" value="NEU68319.1"/>
    <property type="molecule type" value="Genomic_DNA"/>
</dbReference>
<organism evidence="6 7">
    <name type="scientific">Spirosoma agri</name>
    <dbReference type="NCBI Taxonomy" id="1987381"/>
    <lineage>
        <taxon>Bacteria</taxon>
        <taxon>Pseudomonadati</taxon>
        <taxon>Bacteroidota</taxon>
        <taxon>Cytophagia</taxon>
        <taxon>Cytophagales</taxon>
        <taxon>Cytophagaceae</taxon>
        <taxon>Spirosoma</taxon>
    </lineage>
</organism>
<gene>
    <name evidence="6" type="ORF">GK091_15610</name>
</gene>
<reference evidence="6 7" key="1">
    <citation type="submission" date="2020-02" db="EMBL/GenBank/DDBJ databases">
        <title>Draft genome sequence of two Spirosoma agri KCTC 52727 and Spirosoma terrae KCTC 52035.</title>
        <authorList>
            <person name="Rojas J."/>
            <person name="Ambika Manirajan B."/>
            <person name="Ratering S."/>
            <person name="Suarez C."/>
            <person name="Schnell S."/>
        </authorList>
    </citation>
    <scope>NUCLEOTIDE SEQUENCE [LARGE SCALE GENOMIC DNA]</scope>
    <source>
        <strain evidence="6 7">KCTC 52727</strain>
    </source>
</reference>
<keyword evidence="7" id="KW-1185">Reference proteome</keyword>
<dbReference type="Proteomes" id="UP000477386">
    <property type="component" value="Unassembled WGS sequence"/>
</dbReference>
<evidence type="ECO:0000256" key="1">
    <source>
        <dbReference type="ARBA" id="ARBA00022612"/>
    </source>
</evidence>
<comment type="caution">
    <text evidence="6">The sequence shown here is derived from an EMBL/GenBank/DDBJ whole genome shotgun (WGS) entry which is preliminary data.</text>
</comment>
<keyword evidence="3" id="KW-0378">Hydrolase</keyword>
<feature type="compositionally biased region" description="Polar residues" evidence="4">
    <location>
        <begin position="302"/>
        <end position="314"/>
    </location>
</feature>
<sequence>MNELVATVEERLYKTSITVEERSATEGGGKFFVGTGIVFNQPSRPLYDQKRGVFQEIIEPGAIDDDTDLSEVLAVFNHDENRLLGANYSGTLSFKTTETGVDVRILKPENTVGNDCEVWVNRGDIRGMSFKFFVAKDRWETKDNVLYRYVEKISKLMDLSLVTRAAYLQTTIGVAASTRSYAGISAEEATTRGLYMREKKQLNDNDQAFLTGMVAQLQTQIDFVSQGIPKLTDKNVKRLAAGRLSDLIYSQSWIEETIAELQEAVVETPETPVDAERSAKPAGEAATQQPTTENPETRSAESSENIQSEETQGHSLDWYKAKNTAHRNSL</sequence>
<feature type="domain" description="Prohead serine protease" evidence="5">
    <location>
        <begin position="22"/>
        <end position="177"/>
    </location>
</feature>
<name>A0A6M0IJ72_9BACT</name>
<evidence type="ECO:0000256" key="3">
    <source>
        <dbReference type="ARBA" id="ARBA00022801"/>
    </source>
</evidence>
<keyword evidence="1" id="KW-1188">Viral release from host cell</keyword>
<dbReference type="InterPro" id="IPR006433">
    <property type="entry name" value="Prohead_protease"/>
</dbReference>
<evidence type="ECO:0000256" key="4">
    <source>
        <dbReference type="SAM" id="MobiDB-lite"/>
    </source>
</evidence>
<dbReference type="AlphaFoldDB" id="A0A6M0IJ72"/>
<evidence type="ECO:0000259" key="5">
    <source>
        <dbReference type="Pfam" id="PF04586"/>
    </source>
</evidence>
<dbReference type="GO" id="GO:0008233">
    <property type="term" value="F:peptidase activity"/>
    <property type="evidence" value="ECO:0007669"/>
    <property type="project" value="UniProtKB-KW"/>
</dbReference>
<dbReference type="InterPro" id="IPR054613">
    <property type="entry name" value="Peptidase_S78_dom"/>
</dbReference>
<evidence type="ECO:0000256" key="2">
    <source>
        <dbReference type="ARBA" id="ARBA00022670"/>
    </source>
</evidence>
<dbReference type="GO" id="GO:0006508">
    <property type="term" value="P:proteolysis"/>
    <property type="evidence" value="ECO:0007669"/>
    <property type="project" value="UniProtKB-KW"/>
</dbReference>
<feature type="region of interest" description="Disordered" evidence="4">
    <location>
        <begin position="266"/>
        <end position="330"/>
    </location>
</feature>